<feature type="chain" id="PRO_5043598271" evidence="2">
    <location>
        <begin position="25"/>
        <end position="493"/>
    </location>
</feature>
<gene>
    <name evidence="3" type="ORF">WJX72_011340</name>
</gene>
<accession>A0AAW1QGE1</accession>
<name>A0AAW1QGE1_9CHLO</name>
<dbReference type="Proteomes" id="UP001489004">
    <property type="component" value="Unassembled WGS sequence"/>
</dbReference>
<keyword evidence="4" id="KW-1185">Reference proteome</keyword>
<evidence type="ECO:0000256" key="2">
    <source>
        <dbReference type="SAM" id="SignalP"/>
    </source>
</evidence>
<feature type="region of interest" description="Disordered" evidence="1">
    <location>
        <begin position="415"/>
        <end position="462"/>
    </location>
</feature>
<dbReference type="AlphaFoldDB" id="A0AAW1QGE1"/>
<feature type="compositionally biased region" description="Basic and acidic residues" evidence="1">
    <location>
        <begin position="148"/>
        <end position="163"/>
    </location>
</feature>
<proteinExistence type="predicted"/>
<protein>
    <submittedName>
        <fullName evidence="3">Uncharacterized protein</fullName>
    </submittedName>
</protein>
<comment type="caution">
    <text evidence="3">The sequence shown here is derived from an EMBL/GenBank/DDBJ whole genome shotgun (WGS) entry which is preliminary data.</text>
</comment>
<keyword evidence="2" id="KW-0732">Signal</keyword>
<evidence type="ECO:0000256" key="1">
    <source>
        <dbReference type="SAM" id="MobiDB-lite"/>
    </source>
</evidence>
<feature type="region of interest" description="Disordered" evidence="1">
    <location>
        <begin position="226"/>
        <end position="258"/>
    </location>
</feature>
<feature type="signal peptide" evidence="2">
    <location>
        <begin position="1"/>
        <end position="24"/>
    </location>
</feature>
<feature type="compositionally biased region" description="Acidic residues" evidence="1">
    <location>
        <begin position="444"/>
        <end position="462"/>
    </location>
</feature>
<evidence type="ECO:0000313" key="3">
    <source>
        <dbReference type="EMBL" id="KAK9820527.1"/>
    </source>
</evidence>
<dbReference type="EMBL" id="JALJOR010000003">
    <property type="protein sequence ID" value="KAK9820527.1"/>
    <property type="molecule type" value="Genomic_DNA"/>
</dbReference>
<sequence>MRLPMLQVAFTFVIALTVVATLLAADIPPTVGPYIGPADPEALHKHSYFTFPQVSVIQQQRQSWATYVSKLQLGTCISLDGPRCLSGEVQPWNLAPAAEETVASAEEPTSKIENDEPHLGHTLHEHVQDTLQQMQQTALTAEPSKQAETSREETVSWNRKELSEDPDRLTDLDNVIKSMALSLDLPPKGMLQLAETLRHTLARVLVDEDGSQASRLSDALQSLREAEAGKKWPRQGSPADDDYEDYAEPATDDQADEITPRQLTALVVQATEALFRHYIHDADQGVFHLDDGEPVLNLPREGDTAQAYLQRRLDLMHSWYSQLKRVQAGGRVTMANPRSPAQVDLEERYLTAAVWEFACDAVVDVVNIDGGWSYLRAAFPDTFGDKWLDEQQQGDLQEPASSAKPDGWRLEQPQAADGFSQRDQIPEEAGSGNTSEHVGQNEAESVEGTEEELDEEDYPDWTPEDMQALLDHYNDAYNDTLTAWPDYSDAGYV</sequence>
<evidence type="ECO:0000313" key="4">
    <source>
        <dbReference type="Proteomes" id="UP001489004"/>
    </source>
</evidence>
<reference evidence="3 4" key="1">
    <citation type="journal article" date="2024" name="Nat. Commun.">
        <title>Phylogenomics reveals the evolutionary origins of lichenization in chlorophyte algae.</title>
        <authorList>
            <person name="Puginier C."/>
            <person name="Libourel C."/>
            <person name="Otte J."/>
            <person name="Skaloud P."/>
            <person name="Haon M."/>
            <person name="Grisel S."/>
            <person name="Petersen M."/>
            <person name="Berrin J.G."/>
            <person name="Delaux P.M."/>
            <person name="Dal Grande F."/>
            <person name="Keller J."/>
        </authorList>
    </citation>
    <scope>NUCLEOTIDE SEQUENCE [LARGE SCALE GENOMIC DNA]</scope>
    <source>
        <strain evidence="3 4">SAG 2043</strain>
    </source>
</reference>
<feature type="region of interest" description="Disordered" evidence="1">
    <location>
        <begin position="135"/>
        <end position="163"/>
    </location>
</feature>
<organism evidence="3 4">
    <name type="scientific">[Myrmecia] bisecta</name>
    <dbReference type="NCBI Taxonomy" id="41462"/>
    <lineage>
        <taxon>Eukaryota</taxon>
        <taxon>Viridiplantae</taxon>
        <taxon>Chlorophyta</taxon>
        <taxon>core chlorophytes</taxon>
        <taxon>Trebouxiophyceae</taxon>
        <taxon>Trebouxiales</taxon>
        <taxon>Trebouxiaceae</taxon>
        <taxon>Myrmecia</taxon>
    </lineage>
</organism>
<feature type="compositionally biased region" description="Acidic residues" evidence="1">
    <location>
        <begin position="239"/>
        <end position="256"/>
    </location>
</feature>